<name>A0ABY8R241_PARBF</name>
<keyword evidence="2" id="KW-0328">Glycosyltransferase</keyword>
<dbReference type="EMBL" id="CP124685">
    <property type="protein sequence ID" value="WGX75605.1"/>
    <property type="molecule type" value="Genomic_DNA"/>
</dbReference>
<keyword evidence="4" id="KW-0472">Membrane</keyword>
<dbReference type="PANTHER" id="PTHR43630">
    <property type="entry name" value="POLY-BETA-1,6-N-ACETYL-D-GLUCOSAMINE SYNTHASE"/>
    <property type="match status" value="1"/>
</dbReference>
<evidence type="ECO:0000256" key="3">
    <source>
        <dbReference type="ARBA" id="ARBA00022679"/>
    </source>
</evidence>
<evidence type="ECO:0000313" key="6">
    <source>
        <dbReference type="Proteomes" id="UP001239169"/>
    </source>
</evidence>
<protein>
    <submittedName>
        <fullName evidence="5">Glycosyltransferase family 2 protein</fullName>
    </submittedName>
</protein>
<gene>
    <name evidence="5" type="ORF">QJS64_16880</name>
</gene>
<evidence type="ECO:0000256" key="4">
    <source>
        <dbReference type="SAM" id="Phobius"/>
    </source>
</evidence>
<proteinExistence type="inferred from homology"/>
<evidence type="ECO:0000256" key="1">
    <source>
        <dbReference type="ARBA" id="ARBA00006739"/>
    </source>
</evidence>
<organism evidence="5 6">
    <name type="scientific">Paraclostridium bifermentans</name>
    <name type="common">Clostridium bifermentans</name>
    <dbReference type="NCBI Taxonomy" id="1490"/>
    <lineage>
        <taxon>Bacteria</taxon>
        <taxon>Bacillati</taxon>
        <taxon>Bacillota</taxon>
        <taxon>Clostridia</taxon>
        <taxon>Peptostreptococcales</taxon>
        <taxon>Peptostreptococcaceae</taxon>
        <taxon>Paraclostridium</taxon>
    </lineage>
</organism>
<accession>A0ABY8R241</accession>
<evidence type="ECO:0000313" key="5">
    <source>
        <dbReference type="EMBL" id="WGX75605.1"/>
    </source>
</evidence>
<comment type="similarity">
    <text evidence="1">Belongs to the glycosyltransferase 2 family.</text>
</comment>
<evidence type="ECO:0000256" key="2">
    <source>
        <dbReference type="ARBA" id="ARBA00022676"/>
    </source>
</evidence>
<dbReference type="Proteomes" id="UP001239169">
    <property type="component" value="Chromosome"/>
</dbReference>
<sequence>MDLVVKLHSFYRKNKIKYKIKYEYKAICWSQVPEKLKDLKGQRRRWHIGLITSLNSHRYIFLNPKYGLVGIFSFLYFVVYEMFSCIIDVFGLIIILISYFSGLLNLKFLITFLFIYIFYSVIISLTAIILENYMFKYILKLSILLKLMLFAFLESFGYRQICSWYRITGFVGYRKRKYQWNKISRKKQNKIK</sequence>
<keyword evidence="4" id="KW-1133">Transmembrane helix</keyword>
<feature type="transmembrane region" description="Helical" evidence="4">
    <location>
        <begin position="106"/>
        <end position="130"/>
    </location>
</feature>
<keyword evidence="6" id="KW-1185">Reference proteome</keyword>
<keyword evidence="4" id="KW-0812">Transmembrane</keyword>
<keyword evidence="3" id="KW-0808">Transferase</keyword>
<reference evidence="5 6" key="1">
    <citation type="submission" date="2023-04" db="EMBL/GenBank/DDBJ databases">
        <title>Bacteria Genome Submission.</title>
        <authorList>
            <person name="Isaac P."/>
        </authorList>
    </citation>
    <scope>NUCLEOTIDE SEQUENCE [LARGE SCALE GENOMIC DNA]</scope>
    <source>
        <strain evidence="5 6">SampleS7P1</strain>
    </source>
</reference>
<dbReference type="PANTHER" id="PTHR43630:SF1">
    <property type="entry name" value="POLY-BETA-1,6-N-ACETYL-D-GLUCOSAMINE SYNTHASE"/>
    <property type="match status" value="1"/>
</dbReference>
<feature type="transmembrane region" description="Helical" evidence="4">
    <location>
        <begin position="67"/>
        <end position="100"/>
    </location>
</feature>